<evidence type="ECO:0000256" key="2">
    <source>
        <dbReference type="ARBA" id="ARBA00022679"/>
    </source>
</evidence>
<dbReference type="EMBL" id="CP013002">
    <property type="protein sequence ID" value="ALL12382.1"/>
    <property type="molecule type" value="Genomic_DNA"/>
</dbReference>
<dbReference type="Proteomes" id="UP000056905">
    <property type="component" value="Chromosome"/>
</dbReference>
<dbReference type="FunFam" id="3.40.30.10:FF:000156">
    <property type="entry name" value="Glutathione S-transferase 1"/>
    <property type="match status" value="1"/>
</dbReference>
<dbReference type="SFLD" id="SFLDG00358">
    <property type="entry name" value="Main_(cytGST)"/>
    <property type="match status" value="1"/>
</dbReference>
<dbReference type="STRING" id="69395.AQ619_02850"/>
<dbReference type="SFLD" id="SFLDS00019">
    <property type="entry name" value="Glutathione_Transferase_(cytos"/>
    <property type="match status" value="1"/>
</dbReference>
<sequence>MLKVHHLNESRSQRILWLLEELGTPYEIVFHTRDAKTRLAPPSLTDVHPLGKSPVIVDERPEGNLTVIESGAIIDYVIRRHGEGRLAPDPASADYDRYQQWLHYAEGSAMLPLMLNMYVGRLGEGGAPLQPRIQSEIANHLAFVNDSLAGRQFFVGDSLTGADIQMSFVPEVAKAMGKLADYPHMAAWIERMHARPAWKTALDKSGPYALGA</sequence>
<dbReference type="OrthoDB" id="9810080at2"/>
<dbReference type="InterPro" id="IPR004045">
    <property type="entry name" value="Glutathione_S-Trfase_N"/>
</dbReference>
<comment type="catalytic activity">
    <reaction evidence="3">
        <text>RX + glutathione = an S-substituted glutathione + a halide anion + H(+)</text>
        <dbReference type="Rhea" id="RHEA:16437"/>
        <dbReference type="ChEBI" id="CHEBI:15378"/>
        <dbReference type="ChEBI" id="CHEBI:16042"/>
        <dbReference type="ChEBI" id="CHEBI:17792"/>
        <dbReference type="ChEBI" id="CHEBI:57925"/>
        <dbReference type="ChEBI" id="CHEBI:90779"/>
        <dbReference type="EC" id="2.5.1.18"/>
    </reaction>
</comment>
<dbReference type="EC" id="2.5.1.18" evidence="1"/>
<dbReference type="Gene3D" id="1.20.1050.10">
    <property type="match status" value="1"/>
</dbReference>
<feature type="domain" description="GST C-terminal" evidence="6">
    <location>
        <begin position="91"/>
        <end position="210"/>
    </location>
</feature>
<dbReference type="GO" id="GO:0005737">
    <property type="term" value="C:cytoplasm"/>
    <property type="evidence" value="ECO:0007669"/>
    <property type="project" value="UniProtKB-ARBA"/>
</dbReference>
<name>A0A0P0NX28_9CAUL</name>
<dbReference type="RefSeq" id="WP_062143971.1">
    <property type="nucleotide sequence ID" value="NZ_CP013002.1"/>
</dbReference>
<dbReference type="PANTHER" id="PTHR44051:SF9">
    <property type="entry name" value="GLUTATHIONE S-TRANSFERASE 1"/>
    <property type="match status" value="1"/>
</dbReference>
<organism evidence="7 8">
    <name type="scientific">Caulobacter henricii</name>
    <dbReference type="NCBI Taxonomy" id="69395"/>
    <lineage>
        <taxon>Bacteria</taxon>
        <taxon>Pseudomonadati</taxon>
        <taxon>Pseudomonadota</taxon>
        <taxon>Alphaproteobacteria</taxon>
        <taxon>Caulobacterales</taxon>
        <taxon>Caulobacteraceae</taxon>
        <taxon>Caulobacter</taxon>
    </lineage>
</organism>
<protein>
    <recommendedName>
        <fullName evidence="1">glutathione transferase</fullName>
        <ecNumber evidence="1">2.5.1.18</ecNumber>
    </recommendedName>
</protein>
<dbReference type="CDD" id="cd03189">
    <property type="entry name" value="GST_C_GTT1_like"/>
    <property type="match status" value="1"/>
</dbReference>
<dbReference type="SUPFAM" id="SSF47616">
    <property type="entry name" value="GST C-terminal domain-like"/>
    <property type="match status" value="1"/>
</dbReference>
<dbReference type="PROSITE" id="PS50405">
    <property type="entry name" value="GST_CTER"/>
    <property type="match status" value="1"/>
</dbReference>
<dbReference type="KEGG" id="chq:AQ619_02850"/>
<evidence type="ECO:0000313" key="7">
    <source>
        <dbReference type="EMBL" id="ALL12382.1"/>
    </source>
</evidence>
<evidence type="ECO:0000256" key="3">
    <source>
        <dbReference type="ARBA" id="ARBA00047960"/>
    </source>
</evidence>
<reference evidence="7 8" key="1">
    <citation type="submission" date="2015-10" db="EMBL/GenBank/DDBJ databases">
        <title>Conservation of the essential genome among Caulobacter and Brevundimonas species.</title>
        <authorList>
            <person name="Scott D."/>
            <person name="Ely B."/>
        </authorList>
    </citation>
    <scope>NUCLEOTIDE SEQUENCE [LARGE SCALE GENOMIC DNA]</scope>
    <source>
        <strain evidence="7 8">CB4</strain>
    </source>
</reference>
<dbReference type="GO" id="GO:0004364">
    <property type="term" value="F:glutathione transferase activity"/>
    <property type="evidence" value="ECO:0007669"/>
    <property type="project" value="UniProtKB-EC"/>
</dbReference>
<dbReference type="InterPro" id="IPR010987">
    <property type="entry name" value="Glutathione-S-Trfase_C-like"/>
</dbReference>
<proteinExistence type="inferred from homology"/>
<dbReference type="SFLD" id="SFLDG01150">
    <property type="entry name" value="Main.1:_Beta-like"/>
    <property type="match status" value="1"/>
</dbReference>
<dbReference type="InterPro" id="IPR036249">
    <property type="entry name" value="Thioredoxin-like_sf"/>
</dbReference>
<evidence type="ECO:0000256" key="1">
    <source>
        <dbReference type="ARBA" id="ARBA00012452"/>
    </source>
</evidence>
<feature type="domain" description="GST N-terminal" evidence="5">
    <location>
        <begin position="1"/>
        <end position="85"/>
    </location>
</feature>
<dbReference type="SUPFAM" id="SSF52833">
    <property type="entry name" value="Thioredoxin-like"/>
    <property type="match status" value="1"/>
</dbReference>
<dbReference type="AlphaFoldDB" id="A0A0P0NX28"/>
<keyword evidence="2 7" id="KW-0808">Transferase</keyword>
<comment type="similarity">
    <text evidence="4">Belongs to the GST superfamily.</text>
</comment>
<evidence type="ECO:0000259" key="5">
    <source>
        <dbReference type="PROSITE" id="PS50404"/>
    </source>
</evidence>
<evidence type="ECO:0000259" key="6">
    <source>
        <dbReference type="PROSITE" id="PS50405"/>
    </source>
</evidence>
<dbReference type="PANTHER" id="PTHR44051">
    <property type="entry name" value="GLUTATHIONE S-TRANSFERASE-RELATED"/>
    <property type="match status" value="1"/>
</dbReference>
<dbReference type="GO" id="GO:0004601">
    <property type="term" value="F:peroxidase activity"/>
    <property type="evidence" value="ECO:0007669"/>
    <property type="project" value="UniProtKB-ARBA"/>
</dbReference>
<gene>
    <name evidence="7" type="ORF">AQ619_02850</name>
</gene>
<dbReference type="CDD" id="cd03046">
    <property type="entry name" value="GST_N_GTT1_like"/>
    <property type="match status" value="1"/>
</dbReference>
<dbReference type="InterPro" id="IPR036282">
    <property type="entry name" value="Glutathione-S-Trfase_C_sf"/>
</dbReference>
<accession>A0A0P0NX28</accession>
<keyword evidence="8" id="KW-1185">Reference proteome</keyword>
<dbReference type="Pfam" id="PF02798">
    <property type="entry name" value="GST_N"/>
    <property type="match status" value="1"/>
</dbReference>
<dbReference type="Gene3D" id="3.40.30.10">
    <property type="entry name" value="Glutaredoxin"/>
    <property type="match status" value="1"/>
</dbReference>
<dbReference type="InterPro" id="IPR040079">
    <property type="entry name" value="Glutathione_S-Trfase"/>
</dbReference>
<evidence type="ECO:0000313" key="8">
    <source>
        <dbReference type="Proteomes" id="UP000056905"/>
    </source>
</evidence>
<dbReference type="InterPro" id="IPR004046">
    <property type="entry name" value="GST_C"/>
</dbReference>
<dbReference type="Pfam" id="PF00043">
    <property type="entry name" value="GST_C"/>
    <property type="match status" value="1"/>
</dbReference>
<evidence type="ECO:0000256" key="4">
    <source>
        <dbReference type="RuleBase" id="RU003494"/>
    </source>
</evidence>
<dbReference type="PROSITE" id="PS50404">
    <property type="entry name" value="GST_NTER"/>
    <property type="match status" value="1"/>
</dbReference>